<name>A0A316A3Z6_SEDFL</name>
<evidence type="ECO:0000313" key="2">
    <source>
        <dbReference type="Proteomes" id="UP000245535"/>
    </source>
</evidence>
<protein>
    <submittedName>
        <fullName evidence="1">Uncharacterized protein</fullName>
    </submittedName>
</protein>
<dbReference type="EMBL" id="QGDO01000001">
    <property type="protein sequence ID" value="PWJ44457.1"/>
    <property type="molecule type" value="Genomic_DNA"/>
</dbReference>
<keyword evidence="2" id="KW-1185">Reference proteome</keyword>
<dbReference type="Proteomes" id="UP000245535">
    <property type="component" value="Unassembled WGS sequence"/>
</dbReference>
<proteinExistence type="predicted"/>
<accession>A0A316A3Z6</accession>
<dbReference type="AlphaFoldDB" id="A0A316A3Z6"/>
<gene>
    <name evidence="1" type="ORF">BC781_101828</name>
</gene>
<reference evidence="1 2" key="1">
    <citation type="submission" date="2018-03" db="EMBL/GenBank/DDBJ databases">
        <title>Genomic Encyclopedia of Archaeal and Bacterial Type Strains, Phase II (KMG-II): from individual species to whole genera.</title>
        <authorList>
            <person name="Goeker M."/>
        </authorList>
    </citation>
    <scope>NUCLEOTIDE SEQUENCE [LARGE SCALE GENOMIC DNA]</scope>
    <source>
        <strain evidence="1 2">DSM 28229</strain>
    </source>
</reference>
<organism evidence="1 2">
    <name type="scientific">Sediminitomix flava</name>
    <dbReference type="NCBI Taxonomy" id="379075"/>
    <lineage>
        <taxon>Bacteria</taxon>
        <taxon>Pseudomonadati</taxon>
        <taxon>Bacteroidota</taxon>
        <taxon>Cytophagia</taxon>
        <taxon>Cytophagales</taxon>
        <taxon>Flammeovirgaceae</taxon>
        <taxon>Sediminitomix</taxon>
    </lineage>
</organism>
<comment type="caution">
    <text evidence="1">The sequence shown here is derived from an EMBL/GenBank/DDBJ whole genome shotgun (WGS) entry which is preliminary data.</text>
</comment>
<sequence>MHGHFAIFSVNYHYKSAYLSVSFSQIKINNRVRSRNTIR</sequence>
<evidence type="ECO:0000313" key="1">
    <source>
        <dbReference type="EMBL" id="PWJ44457.1"/>
    </source>
</evidence>